<dbReference type="PROSITE" id="PS00061">
    <property type="entry name" value="ADH_SHORT"/>
    <property type="match status" value="1"/>
</dbReference>
<comment type="similarity">
    <text evidence="1">Belongs to the short-chain dehydrogenases/reductases (SDR) family.</text>
</comment>
<reference evidence="3 4" key="1">
    <citation type="submission" date="2021-04" db="EMBL/GenBank/DDBJ databases">
        <title>Ruania sp. nov., isolated from sandy soil of mangrove forest.</title>
        <authorList>
            <person name="Ge X."/>
            <person name="Huang R."/>
            <person name="Liu W."/>
        </authorList>
    </citation>
    <scope>NUCLEOTIDE SEQUENCE [LARGE SCALE GENOMIC DNA]</scope>
    <source>
        <strain evidence="3 4">N2-46</strain>
    </source>
</reference>
<dbReference type="Gene3D" id="3.40.50.720">
    <property type="entry name" value="NAD(P)-binding Rossmann-like Domain"/>
    <property type="match status" value="1"/>
</dbReference>
<dbReference type="Pfam" id="PF13561">
    <property type="entry name" value="adh_short_C2"/>
    <property type="match status" value="1"/>
</dbReference>
<dbReference type="InterPro" id="IPR002347">
    <property type="entry name" value="SDR_fam"/>
</dbReference>
<dbReference type="InterPro" id="IPR050259">
    <property type="entry name" value="SDR"/>
</dbReference>
<protein>
    <submittedName>
        <fullName evidence="3">SDR family oxidoreductase</fullName>
    </submittedName>
</protein>
<name>A0ABS7S607_9MICO</name>
<dbReference type="RefSeq" id="WP_223403546.1">
    <property type="nucleotide sequence ID" value="NZ_JAGSHT010000005.1"/>
</dbReference>
<dbReference type="EMBL" id="JAGSHT010000005">
    <property type="protein sequence ID" value="MBZ2195522.1"/>
    <property type="molecule type" value="Genomic_DNA"/>
</dbReference>
<dbReference type="SUPFAM" id="SSF51735">
    <property type="entry name" value="NAD(P)-binding Rossmann-fold domains"/>
    <property type="match status" value="1"/>
</dbReference>
<dbReference type="Proteomes" id="UP000826651">
    <property type="component" value="Unassembled WGS sequence"/>
</dbReference>
<evidence type="ECO:0000313" key="4">
    <source>
        <dbReference type="Proteomes" id="UP000826651"/>
    </source>
</evidence>
<evidence type="ECO:0000259" key="2">
    <source>
        <dbReference type="SMART" id="SM00822"/>
    </source>
</evidence>
<proteinExistence type="inferred from homology"/>
<keyword evidence="4" id="KW-1185">Reference proteome</keyword>
<dbReference type="InterPro" id="IPR020904">
    <property type="entry name" value="Sc_DH/Rdtase_CS"/>
</dbReference>
<dbReference type="PRINTS" id="PR00081">
    <property type="entry name" value="GDHRDH"/>
</dbReference>
<dbReference type="PRINTS" id="PR00080">
    <property type="entry name" value="SDRFAMILY"/>
</dbReference>
<accession>A0ABS7S607</accession>
<comment type="caution">
    <text evidence="3">The sequence shown here is derived from an EMBL/GenBank/DDBJ whole genome shotgun (WGS) entry which is preliminary data.</text>
</comment>
<organism evidence="3 4">
    <name type="scientific">Occultella gossypii</name>
    <dbReference type="NCBI Taxonomy" id="2800820"/>
    <lineage>
        <taxon>Bacteria</taxon>
        <taxon>Bacillati</taxon>
        <taxon>Actinomycetota</taxon>
        <taxon>Actinomycetes</taxon>
        <taxon>Micrococcales</taxon>
        <taxon>Ruaniaceae</taxon>
        <taxon>Occultella</taxon>
    </lineage>
</organism>
<dbReference type="PANTHER" id="PTHR42879:SF2">
    <property type="entry name" value="3-OXOACYL-[ACYL-CARRIER-PROTEIN] REDUCTASE FABG"/>
    <property type="match status" value="1"/>
</dbReference>
<dbReference type="PANTHER" id="PTHR42879">
    <property type="entry name" value="3-OXOACYL-(ACYL-CARRIER-PROTEIN) REDUCTASE"/>
    <property type="match status" value="1"/>
</dbReference>
<dbReference type="SMART" id="SM00822">
    <property type="entry name" value="PKS_KR"/>
    <property type="match status" value="1"/>
</dbReference>
<feature type="domain" description="Ketoreductase" evidence="2">
    <location>
        <begin position="18"/>
        <end position="202"/>
    </location>
</feature>
<sequence>MTDGGRTGPTAEAPLGGSVALVTGAVGALGAAICRDLARAGADIVVHHLRQDEQARALCGELEALGARTVSVSADVTDPDEVAAALTRAQDHLGPIDTLVNNAGWMESRRLVDTDLAQWRRTMSVDMDGVFIVTRQVVPGMLERGEGRIVNVSSQLAFKGATDFVAYCTAKAGLLGFTRALAREIGPVVRVNAIAPGPIDTPMVTPHATPEWVHARTRDSVIGRLGLPEEIGPAVTFLVGPGASLFHGQTLHLNGGGVLG</sequence>
<evidence type="ECO:0000256" key="1">
    <source>
        <dbReference type="ARBA" id="ARBA00006484"/>
    </source>
</evidence>
<dbReference type="InterPro" id="IPR036291">
    <property type="entry name" value="NAD(P)-bd_dom_sf"/>
</dbReference>
<dbReference type="InterPro" id="IPR057326">
    <property type="entry name" value="KR_dom"/>
</dbReference>
<evidence type="ECO:0000313" key="3">
    <source>
        <dbReference type="EMBL" id="MBZ2195522.1"/>
    </source>
</evidence>
<gene>
    <name evidence="3" type="ORF">KCQ71_05115</name>
</gene>